<dbReference type="InterPro" id="IPR000571">
    <property type="entry name" value="Znf_CCCH"/>
</dbReference>
<feature type="non-terminal residue" evidence="7">
    <location>
        <position position="548"/>
    </location>
</feature>
<feature type="region of interest" description="Disordered" evidence="5">
    <location>
        <begin position="1"/>
        <end position="134"/>
    </location>
</feature>
<dbReference type="PANTHER" id="PTHR13309">
    <property type="entry name" value="NUCLEAR FRAGILE X MENTAL RETARDATION PROTEIN INTERACTING PROTEIN 1"/>
    <property type="match status" value="1"/>
</dbReference>
<feature type="domain" description="C3H1-type" evidence="6">
    <location>
        <begin position="482"/>
        <end position="510"/>
    </location>
</feature>
<evidence type="ECO:0000313" key="7">
    <source>
        <dbReference type="EMBL" id="PSN63331.1"/>
    </source>
</evidence>
<dbReference type="PROSITE" id="PS50103">
    <property type="entry name" value="ZF_C3H1"/>
    <property type="match status" value="1"/>
</dbReference>
<dbReference type="SMART" id="SM00356">
    <property type="entry name" value="ZnF_C3H1"/>
    <property type="match status" value="1"/>
</dbReference>
<organism evidence="7 8">
    <name type="scientific">Corynespora cassiicola Philippines</name>
    <dbReference type="NCBI Taxonomy" id="1448308"/>
    <lineage>
        <taxon>Eukaryota</taxon>
        <taxon>Fungi</taxon>
        <taxon>Dikarya</taxon>
        <taxon>Ascomycota</taxon>
        <taxon>Pezizomycotina</taxon>
        <taxon>Dothideomycetes</taxon>
        <taxon>Pleosporomycetidae</taxon>
        <taxon>Pleosporales</taxon>
        <taxon>Corynesporascaceae</taxon>
        <taxon>Corynespora</taxon>
    </lineage>
</organism>
<protein>
    <recommendedName>
        <fullName evidence="6">C3H1-type domain-containing protein</fullName>
    </recommendedName>
</protein>
<dbReference type="Pfam" id="PF00642">
    <property type="entry name" value="zf-CCCH"/>
    <property type="match status" value="1"/>
</dbReference>
<evidence type="ECO:0000256" key="4">
    <source>
        <dbReference type="PROSITE-ProRule" id="PRU00723"/>
    </source>
</evidence>
<dbReference type="SUPFAM" id="SSF90229">
    <property type="entry name" value="CCCH zinc finger"/>
    <property type="match status" value="1"/>
</dbReference>
<feature type="compositionally biased region" description="Polar residues" evidence="5">
    <location>
        <begin position="86"/>
        <end position="97"/>
    </location>
</feature>
<dbReference type="GO" id="GO:0005634">
    <property type="term" value="C:nucleus"/>
    <property type="evidence" value="ECO:0007669"/>
    <property type="project" value="TreeGrafter"/>
</dbReference>
<dbReference type="InterPro" id="IPR036855">
    <property type="entry name" value="Znf_CCCH_sf"/>
</dbReference>
<feature type="region of interest" description="Disordered" evidence="5">
    <location>
        <begin position="345"/>
        <end position="487"/>
    </location>
</feature>
<keyword evidence="3 4" id="KW-0862">Zinc</keyword>
<evidence type="ECO:0000256" key="3">
    <source>
        <dbReference type="ARBA" id="ARBA00022833"/>
    </source>
</evidence>
<feature type="compositionally biased region" description="Gly residues" evidence="5">
    <location>
        <begin position="43"/>
        <end position="63"/>
    </location>
</feature>
<evidence type="ECO:0000259" key="6">
    <source>
        <dbReference type="PROSITE" id="PS50103"/>
    </source>
</evidence>
<dbReference type="OrthoDB" id="273070at2759"/>
<accession>A0A2T2ND10</accession>
<feature type="compositionally biased region" description="Pro residues" evidence="5">
    <location>
        <begin position="1"/>
        <end position="15"/>
    </location>
</feature>
<dbReference type="Gene3D" id="4.10.1000.10">
    <property type="entry name" value="Zinc finger, CCCH-type"/>
    <property type="match status" value="1"/>
</dbReference>
<feature type="compositionally biased region" description="Basic residues" evidence="5">
    <location>
        <begin position="187"/>
        <end position="203"/>
    </location>
</feature>
<feature type="compositionally biased region" description="Acidic residues" evidence="5">
    <location>
        <begin position="447"/>
        <end position="456"/>
    </location>
</feature>
<feature type="compositionally biased region" description="Basic and acidic residues" evidence="5">
    <location>
        <begin position="365"/>
        <end position="390"/>
    </location>
</feature>
<dbReference type="Proteomes" id="UP000240883">
    <property type="component" value="Unassembled WGS sequence"/>
</dbReference>
<feature type="region of interest" description="Disordered" evidence="5">
    <location>
        <begin position="164"/>
        <end position="278"/>
    </location>
</feature>
<dbReference type="GO" id="GO:0008270">
    <property type="term" value="F:zinc ion binding"/>
    <property type="evidence" value="ECO:0007669"/>
    <property type="project" value="UniProtKB-KW"/>
</dbReference>
<evidence type="ECO:0000256" key="1">
    <source>
        <dbReference type="ARBA" id="ARBA00022723"/>
    </source>
</evidence>
<name>A0A2T2ND10_CORCC</name>
<feature type="compositionally biased region" description="Acidic residues" evidence="5">
    <location>
        <begin position="418"/>
        <end position="432"/>
    </location>
</feature>
<dbReference type="GO" id="GO:0000492">
    <property type="term" value="P:box C/D snoRNP assembly"/>
    <property type="evidence" value="ECO:0007669"/>
    <property type="project" value="TreeGrafter"/>
</dbReference>
<feature type="compositionally biased region" description="Low complexity" evidence="5">
    <location>
        <begin position="433"/>
        <end position="446"/>
    </location>
</feature>
<keyword evidence="2 4" id="KW-0863">Zinc-finger</keyword>
<reference evidence="7 8" key="1">
    <citation type="journal article" date="2018" name="Front. Microbiol.">
        <title>Genome-Wide Analysis of Corynespora cassiicola Leaf Fall Disease Putative Effectors.</title>
        <authorList>
            <person name="Lopez D."/>
            <person name="Ribeiro S."/>
            <person name="Label P."/>
            <person name="Fumanal B."/>
            <person name="Venisse J.S."/>
            <person name="Kohler A."/>
            <person name="de Oliveira R.R."/>
            <person name="Labutti K."/>
            <person name="Lipzen A."/>
            <person name="Lail K."/>
            <person name="Bauer D."/>
            <person name="Ohm R.A."/>
            <person name="Barry K.W."/>
            <person name="Spatafora J."/>
            <person name="Grigoriev I.V."/>
            <person name="Martin F.M."/>
            <person name="Pujade-Renaud V."/>
        </authorList>
    </citation>
    <scope>NUCLEOTIDE SEQUENCE [LARGE SCALE GENOMIC DNA]</scope>
    <source>
        <strain evidence="7 8">Philippines</strain>
    </source>
</reference>
<keyword evidence="8" id="KW-1185">Reference proteome</keyword>
<dbReference type="InterPro" id="IPR039136">
    <property type="entry name" value="NUFIP1-like"/>
</dbReference>
<feature type="compositionally biased region" description="Polar residues" evidence="5">
    <location>
        <begin position="164"/>
        <end position="184"/>
    </location>
</feature>
<feature type="compositionally biased region" description="Polar residues" evidence="5">
    <location>
        <begin position="116"/>
        <end position="133"/>
    </location>
</feature>
<gene>
    <name evidence="7" type="ORF">BS50DRAFT_577082</name>
</gene>
<evidence type="ECO:0000256" key="5">
    <source>
        <dbReference type="SAM" id="MobiDB-lite"/>
    </source>
</evidence>
<dbReference type="AlphaFoldDB" id="A0A2T2ND10"/>
<proteinExistence type="predicted"/>
<dbReference type="Pfam" id="PF10453">
    <property type="entry name" value="NUFIP1"/>
    <property type="match status" value="1"/>
</dbReference>
<feature type="compositionally biased region" description="Acidic residues" evidence="5">
    <location>
        <begin position="267"/>
        <end position="278"/>
    </location>
</feature>
<dbReference type="PANTHER" id="PTHR13309:SF0">
    <property type="entry name" value="FMR1-INTERACTING PROTEIN NUFIP1"/>
    <property type="match status" value="1"/>
</dbReference>
<evidence type="ECO:0000313" key="8">
    <source>
        <dbReference type="Proteomes" id="UP000240883"/>
    </source>
</evidence>
<feature type="compositionally biased region" description="Low complexity" evidence="5">
    <location>
        <begin position="236"/>
        <end position="248"/>
    </location>
</feature>
<keyword evidence="1 4" id="KW-0479">Metal-binding</keyword>
<feature type="zinc finger region" description="C3H1-type" evidence="4">
    <location>
        <begin position="482"/>
        <end position="510"/>
    </location>
</feature>
<dbReference type="GO" id="GO:0003723">
    <property type="term" value="F:RNA binding"/>
    <property type="evidence" value="ECO:0007669"/>
    <property type="project" value="InterPro"/>
</dbReference>
<sequence>MTGFKFPPPPPPPPKAATNDAPDQYASQRGGQNSGRGDRGRGRGWSGRGGRSRGGGQRGGFGHGDARSDNSRGGRGGSNHGKGPHFQQNSSKGPRNTQPHHSSQSPAPPYPPGTHVNLNFGGQQASPQTQSSVDPMAFAQAMAYMSTPAGMQNMVTFANQMSGADAATQNTQSSQYQTHQSPPQQAGKKRKWNDRGPNKHIAHHNQPSDNAQAKQKPPKAKAAPPPPVPSFGFALPSTPQPSISSTTTHSRQNFKKPNLGLIRRVEDDDEGLSDSTEDVDEEALFAKKFTGEGIVFDHDGESISLQTPAEMAAWIKDRRKCFPTRKRIEEKQKENAEKRAAELEFLRKVSGKKKPENTAPASISTEERDALSAKRKEKLEELRRKVHENMATKAEASSQPIKEKHQAVDLGLGYASDTESDADQSSELDEESSVVSSSEESSNESGSDSDAEDSDAPPEMQSSKKPPAAIKAPPPAPKPVKEMPKNPCNQWMETGKCKFGKRCKYTHPPRDAQTKRKGLYEKLVEQELEKADRLALDAIKFLGRNRFL</sequence>
<dbReference type="InterPro" id="IPR019496">
    <property type="entry name" value="NUFIP1_cons_dom"/>
</dbReference>
<evidence type="ECO:0000256" key="2">
    <source>
        <dbReference type="ARBA" id="ARBA00022771"/>
    </source>
</evidence>
<dbReference type="EMBL" id="KZ678140">
    <property type="protein sequence ID" value="PSN63331.1"/>
    <property type="molecule type" value="Genomic_DNA"/>
</dbReference>